<keyword evidence="1" id="KW-1185">Reference proteome</keyword>
<protein>
    <submittedName>
        <fullName evidence="2">Uncharacterized protein</fullName>
    </submittedName>
</protein>
<organism evidence="1 2">
    <name type="scientific">Heterorhabditis bacteriophora</name>
    <name type="common">Entomopathogenic nematode worm</name>
    <dbReference type="NCBI Taxonomy" id="37862"/>
    <lineage>
        <taxon>Eukaryota</taxon>
        <taxon>Metazoa</taxon>
        <taxon>Ecdysozoa</taxon>
        <taxon>Nematoda</taxon>
        <taxon>Chromadorea</taxon>
        <taxon>Rhabditida</taxon>
        <taxon>Rhabditina</taxon>
        <taxon>Rhabditomorpha</taxon>
        <taxon>Strongyloidea</taxon>
        <taxon>Heterorhabditidae</taxon>
        <taxon>Heterorhabditis</taxon>
    </lineage>
</organism>
<accession>A0A1I7WHF9</accession>
<proteinExistence type="predicted"/>
<evidence type="ECO:0000313" key="2">
    <source>
        <dbReference type="WBParaSite" id="Hba_04431"/>
    </source>
</evidence>
<dbReference type="Proteomes" id="UP000095283">
    <property type="component" value="Unplaced"/>
</dbReference>
<reference evidence="2" key="1">
    <citation type="submission" date="2016-11" db="UniProtKB">
        <authorList>
            <consortium name="WormBaseParasite"/>
        </authorList>
    </citation>
    <scope>IDENTIFICATION</scope>
</reference>
<evidence type="ECO:0000313" key="1">
    <source>
        <dbReference type="Proteomes" id="UP000095283"/>
    </source>
</evidence>
<dbReference type="AlphaFoldDB" id="A0A1I7WHF9"/>
<sequence>MLLPRVILCDCSVREKCYKSSGTIKFLIKTIR</sequence>
<dbReference type="WBParaSite" id="Hba_04431">
    <property type="protein sequence ID" value="Hba_04431"/>
    <property type="gene ID" value="Hba_04431"/>
</dbReference>
<name>A0A1I7WHF9_HETBA</name>